<dbReference type="AlphaFoldDB" id="A0A1B0A3P7"/>
<dbReference type="EnsemblMetazoa" id="GPAI033514-RA">
    <property type="protein sequence ID" value="GPAI033514-PA"/>
    <property type="gene ID" value="GPAI033514"/>
</dbReference>
<reference evidence="2" key="1">
    <citation type="submission" date="2014-03" db="EMBL/GenBank/DDBJ databases">
        <authorList>
            <person name="Aksoy S."/>
            <person name="Warren W."/>
            <person name="Wilson R.K."/>
        </authorList>
    </citation>
    <scope>NUCLEOTIDE SEQUENCE [LARGE SCALE GENOMIC DNA]</scope>
    <source>
        <strain evidence="2">IAEA</strain>
    </source>
</reference>
<proteinExistence type="predicted"/>
<reference evidence="1" key="2">
    <citation type="submission" date="2020-05" db="UniProtKB">
        <authorList>
            <consortium name="EnsemblMetazoa"/>
        </authorList>
    </citation>
    <scope>IDENTIFICATION</scope>
    <source>
        <strain evidence="1">IAEA</strain>
    </source>
</reference>
<dbReference type="Proteomes" id="UP000092445">
    <property type="component" value="Unassembled WGS sequence"/>
</dbReference>
<accession>A0A1B0A3P7</accession>
<evidence type="ECO:0000313" key="2">
    <source>
        <dbReference type="Proteomes" id="UP000092445"/>
    </source>
</evidence>
<evidence type="ECO:0000313" key="1">
    <source>
        <dbReference type="EnsemblMetazoa" id="GPAI033514-PA"/>
    </source>
</evidence>
<dbReference type="VEuPathDB" id="VectorBase:GPAI033514"/>
<organism evidence="1 2">
    <name type="scientific">Glossina pallidipes</name>
    <name type="common">Tsetse fly</name>
    <dbReference type="NCBI Taxonomy" id="7398"/>
    <lineage>
        <taxon>Eukaryota</taxon>
        <taxon>Metazoa</taxon>
        <taxon>Ecdysozoa</taxon>
        <taxon>Arthropoda</taxon>
        <taxon>Hexapoda</taxon>
        <taxon>Insecta</taxon>
        <taxon>Pterygota</taxon>
        <taxon>Neoptera</taxon>
        <taxon>Endopterygota</taxon>
        <taxon>Diptera</taxon>
        <taxon>Brachycera</taxon>
        <taxon>Muscomorpha</taxon>
        <taxon>Hippoboscoidea</taxon>
        <taxon>Glossinidae</taxon>
        <taxon>Glossina</taxon>
    </lineage>
</organism>
<sequence length="98" mass="10875">MFELFLGEHGVADSICFYPYKGLPITQNPSPGVYSATTAYDKALNALTQNSSPGVYSATMAYGKRPGYHLELDLSDVLTVHRQKCTYDDVSYLQSEKK</sequence>
<name>A0A1B0A3P7_GLOPL</name>
<protein>
    <submittedName>
        <fullName evidence="1">Uncharacterized protein</fullName>
    </submittedName>
</protein>
<keyword evidence="2" id="KW-1185">Reference proteome</keyword>